<dbReference type="PANTHER" id="PTHR43752:SF2">
    <property type="entry name" value="BNR_ASP-BOX REPEAT FAMILY PROTEIN"/>
    <property type="match status" value="1"/>
</dbReference>
<dbReference type="EMBL" id="JBHRZS010000002">
    <property type="protein sequence ID" value="MFC3878656.1"/>
    <property type="molecule type" value="Genomic_DNA"/>
</dbReference>
<dbReference type="Pfam" id="PF13088">
    <property type="entry name" value="BNR_2"/>
    <property type="match status" value="1"/>
</dbReference>
<evidence type="ECO:0000259" key="1">
    <source>
        <dbReference type="Pfam" id="PF13088"/>
    </source>
</evidence>
<name>A0ABV8AP20_9BACT</name>
<evidence type="ECO:0000313" key="3">
    <source>
        <dbReference type="Proteomes" id="UP001595805"/>
    </source>
</evidence>
<dbReference type="PANTHER" id="PTHR43752">
    <property type="entry name" value="BNR/ASP-BOX REPEAT FAMILY PROTEIN"/>
    <property type="match status" value="1"/>
</dbReference>
<dbReference type="RefSeq" id="WP_377902323.1">
    <property type="nucleotide sequence ID" value="NZ_JBHRZS010000002.1"/>
</dbReference>
<proteinExistence type="predicted"/>
<dbReference type="SUPFAM" id="SSF50939">
    <property type="entry name" value="Sialidases"/>
    <property type="match status" value="1"/>
</dbReference>
<accession>A0ABV8AP20</accession>
<dbReference type="Proteomes" id="UP001595805">
    <property type="component" value="Unassembled WGS sequence"/>
</dbReference>
<organism evidence="2 3">
    <name type="scientific">Algoriphagus namhaensis</name>
    <dbReference type="NCBI Taxonomy" id="915353"/>
    <lineage>
        <taxon>Bacteria</taxon>
        <taxon>Pseudomonadati</taxon>
        <taxon>Bacteroidota</taxon>
        <taxon>Cytophagia</taxon>
        <taxon>Cytophagales</taxon>
        <taxon>Cyclobacteriaceae</taxon>
        <taxon>Algoriphagus</taxon>
    </lineage>
</organism>
<feature type="domain" description="Sialidase" evidence="1">
    <location>
        <begin position="53"/>
        <end position="318"/>
    </location>
</feature>
<reference evidence="3" key="1">
    <citation type="journal article" date="2019" name="Int. J. Syst. Evol. Microbiol.">
        <title>The Global Catalogue of Microorganisms (GCM) 10K type strain sequencing project: providing services to taxonomists for standard genome sequencing and annotation.</title>
        <authorList>
            <consortium name="The Broad Institute Genomics Platform"/>
            <consortium name="The Broad Institute Genome Sequencing Center for Infectious Disease"/>
            <person name="Wu L."/>
            <person name="Ma J."/>
        </authorList>
    </citation>
    <scope>NUCLEOTIDE SEQUENCE [LARGE SCALE GENOMIC DNA]</scope>
    <source>
        <strain evidence="3">CCUG 60523</strain>
    </source>
</reference>
<keyword evidence="3" id="KW-1185">Reference proteome</keyword>
<evidence type="ECO:0000313" key="2">
    <source>
        <dbReference type="EMBL" id="MFC3878656.1"/>
    </source>
</evidence>
<protein>
    <submittedName>
        <fullName evidence="2">Exo-alpha-sialidase</fullName>
    </submittedName>
</protein>
<gene>
    <name evidence="2" type="ORF">ACFOSV_00620</name>
</gene>
<dbReference type="Gene3D" id="2.120.10.10">
    <property type="match status" value="1"/>
</dbReference>
<dbReference type="InterPro" id="IPR036278">
    <property type="entry name" value="Sialidase_sf"/>
</dbReference>
<sequence>MKFILFLIAFSLGLVFQAEKPKEIKILRSEFIYESAPFPECHASTLVETSDGILAAWFGGTRERNPDVSIYTSRLSGEKWSTPEMVADGVVDENLRYPTWNPVLFQNKPEQLTLFYKIGPSPREWWGAFKTSSDEGKTWSEEIKLEEGFLGPIKNKSVFLPNGDILHPSSLETSKVWTIHVEKSDANLENWRKIEIENGSFNAIQPTVLFLPGGKIQLLSRTQEGKVGINYSEDQGETWSRVKGSSLPNNNSGVDGITLKSGYHLLVCNPLQKGRNKLSLMGSEDGNTWEELLVLEDQSSGEFSYPAIIQAKDGTVHLTYTYNRKRIKYVSLTL</sequence>
<dbReference type="InterPro" id="IPR011040">
    <property type="entry name" value="Sialidase"/>
</dbReference>
<comment type="caution">
    <text evidence="2">The sequence shown here is derived from an EMBL/GenBank/DDBJ whole genome shotgun (WGS) entry which is preliminary data.</text>
</comment>
<dbReference type="CDD" id="cd15482">
    <property type="entry name" value="Sialidase_non-viral"/>
    <property type="match status" value="1"/>
</dbReference>